<protein>
    <submittedName>
        <fullName evidence="1">Uncharacterized protein</fullName>
    </submittedName>
</protein>
<evidence type="ECO:0000313" key="2">
    <source>
        <dbReference type="Proteomes" id="UP000067448"/>
    </source>
</evidence>
<proteinExistence type="predicted"/>
<dbReference type="Proteomes" id="UP000067448">
    <property type="component" value="Unassembled WGS sequence"/>
</dbReference>
<comment type="caution">
    <text evidence="1">The sequence shown here is derived from an EMBL/GenBank/DDBJ whole genome shotgun (WGS) entry which is preliminary data.</text>
</comment>
<dbReference type="AlphaFoldDB" id="A0A100JQX4"/>
<evidence type="ECO:0000313" key="1">
    <source>
        <dbReference type="EMBL" id="GAQ64065.1"/>
    </source>
</evidence>
<sequence>MFGSKKSPEEKAAATRQRQITAAAAAAGVTVISGKVRMPNQQAIPIEGARVTIEAGETARKRITATRVALIGVFAIWAKKDMSQLFITIEHEEGIVLVPVPARKEAQARIFATMVNGEATGITKTEATQE</sequence>
<dbReference type="OrthoDB" id="4240327at2"/>
<reference evidence="2" key="1">
    <citation type="submission" date="2015-11" db="EMBL/GenBank/DDBJ databases">
        <authorList>
            <consortium name="Cross-ministerial Strategic Innovation Promotion Program (SIP) consortium"/>
            <person name="Tomihama T."/>
            <person name="Ikenaga M."/>
            <person name="Sakai M."/>
            <person name="Okubo T."/>
            <person name="Ikeda S."/>
        </authorList>
    </citation>
    <scope>NUCLEOTIDE SEQUENCE [LARGE SCALE GENOMIC DNA]</scope>
    <source>
        <strain evidence="2">S58</strain>
    </source>
</reference>
<reference evidence="2" key="3">
    <citation type="submission" date="2016-02" db="EMBL/GenBank/DDBJ databases">
        <title>Draft genome of pathogenic Streptomyces sp. in Japan.</title>
        <authorList>
            <person name="Tomihama T."/>
            <person name="Ikenaga M."/>
            <person name="Sakai M."/>
            <person name="Okubo T."/>
            <person name="Ikeda S."/>
        </authorList>
    </citation>
    <scope>NUCLEOTIDE SEQUENCE [LARGE SCALE GENOMIC DNA]</scope>
    <source>
        <strain evidence="2">S58</strain>
    </source>
</reference>
<accession>A0A100JQX4</accession>
<gene>
    <name evidence="1" type="ORF">SsS58_04455</name>
</gene>
<dbReference type="EMBL" id="BCMM01000021">
    <property type="protein sequence ID" value="GAQ64065.1"/>
    <property type="molecule type" value="Genomic_DNA"/>
</dbReference>
<dbReference type="RefSeq" id="WP_059081613.1">
    <property type="nucleotide sequence ID" value="NZ_BCMM01000021.1"/>
</dbReference>
<organism evidence="1 2">
    <name type="scientific">Streptomyces scabiei</name>
    <dbReference type="NCBI Taxonomy" id="1930"/>
    <lineage>
        <taxon>Bacteria</taxon>
        <taxon>Bacillati</taxon>
        <taxon>Actinomycetota</taxon>
        <taxon>Actinomycetes</taxon>
        <taxon>Kitasatosporales</taxon>
        <taxon>Streptomycetaceae</taxon>
        <taxon>Streptomyces</taxon>
    </lineage>
</organism>
<reference evidence="1 2" key="2">
    <citation type="journal article" date="2016" name="Genome Announc.">
        <title>Draft Genome Sequences of Streptomyces scabiei S58, Streptomyces turgidiscabies T45, and Streptomyces acidiscabies a10, the Pathogens of Potato Common Scab, Isolated in Japan.</title>
        <authorList>
            <person name="Tomihama T."/>
            <person name="Nishi Y."/>
            <person name="Sakai M."/>
            <person name="Ikenaga M."/>
            <person name="Okubo T."/>
            <person name="Ikeda S."/>
        </authorList>
    </citation>
    <scope>NUCLEOTIDE SEQUENCE [LARGE SCALE GENOMIC DNA]</scope>
    <source>
        <strain evidence="1 2">S58</strain>
    </source>
</reference>
<name>A0A100JQX4_STRSC</name>